<accession>A0A193BVG3</accession>
<dbReference type="SMART" id="SM00843">
    <property type="entry name" value="Ftsk_gamma"/>
    <property type="match status" value="1"/>
</dbReference>
<dbReference type="Gene3D" id="1.10.10.10">
    <property type="entry name" value="Winged helix-like DNA-binding domain superfamily/Winged helix DNA-binding domain"/>
    <property type="match status" value="1"/>
</dbReference>
<keyword evidence="4" id="KW-1185">Reference proteome</keyword>
<evidence type="ECO:0000256" key="1">
    <source>
        <dbReference type="SAM" id="MobiDB-lite"/>
    </source>
</evidence>
<feature type="domain" description="FtsK gamma" evidence="2">
    <location>
        <begin position="275"/>
        <end position="339"/>
    </location>
</feature>
<dbReference type="InterPro" id="IPR036390">
    <property type="entry name" value="WH_DNA-bd_sf"/>
</dbReference>
<dbReference type="AlphaFoldDB" id="A0A193BVG3"/>
<proteinExistence type="predicted"/>
<feature type="region of interest" description="Disordered" evidence="1">
    <location>
        <begin position="222"/>
        <end position="264"/>
    </location>
</feature>
<dbReference type="RefSeq" id="WP_044851588.1">
    <property type="nucleotide sequence ID" value="NZ_CP016174.1"/>
</dbReference>
<evidence type="ECO:0000313" key="3">
    <source>
        <dbReference type="EMBL" id="ANN16212.1"/>
    </source>
</evidence>
<dbReference type="KEGG" id="aori:SD37_11550"/>
<dbReference type="SUPFAM" id="SSF46785">
    <property type="entry name" value="Winged helix' DNA-binding domain"/>
    <property type="match status" value="1"/>
</dbReference>
<sequence>MSSIKVETSDLIDLLKLLQHTASSDRNDGVTAGVLLHTTRGERGTEPGKQDLLVGTSTDRFAVGHTNVVAYGQLARPSLWGIEDVKAVIATFKSKASKDKDGEGHQVHISVDLGHVTVSEDPNLFEDGVQLSFHEQVVDDFPRRLWHVLEHIGVDAYVSSEGGLVPVANRTDIGAARLAPFTKVASKLGEPVQLFRTHQNRYLLVQIGEHYRGALAPIRWDLEESPSNGHEPSGDVHTPDLPPIPKRDTPPPPKTFTPSGVRESSGVITGFPALPRDTRELGKAADLVITSQYALPSLLTRGLRTTAKRADGLLEDLFRLGIVGPYFGGRAREVLVAPEGLDDVLKVIAELKTEEPEGDELDGDDE</sequence>
<dbReference type="InterPro" id="IPR018541">
    <property type="entry name" value="Ftsk_gamma"/>
</dbReference>
<reference evidence="3 4" key="1">
    <citation type="journal article" date="2015" name="Genome Announc.">
        <title>Draft Genome Sequence of Norvancomycin-Producing Strain Amycolatopsis orientalis CPCC200066.</title>
        <authorList>
            <person name="Lei X."/>
            <person name="Yuan F."/>
            <person name="Shi Y."/>
            <person name="Li X."/>
            <person name="Wang L."/>
            <person name="Hong B."/>
        </authorList>
    </citation>
    <scope>NUCLEOTIDE SEQUENCE [LARGE SCALE GENOMIC DNA]</scope>
    <source>
        <strain evidence="3 4">B-37</strain>
    </source>
</reference>
<feature type="compositionally biased region" description="Pro residues" evidence="1">
    <location>
        <begin position="240"/>
        <end position="255"/>
    </location>
</feature>
<organism evidence="3 4">
    <name type="scientific">Amycolatopsis orientalis</name>
    <name type="common">Nocardia orientalis</name>
    <dbReference type="NCBI Taxonomy" id="31958"/>
    <lineage>
        <taxon>Bacteria</taxon>
        <taxon>Bacillati</taxon>
        <taxon>Actinomycetota</taxon>
        <taxon>Actinomycetes</taxon>
        <taxon>Pseudonocardiales</taxon>
        <taxon>Pseudonocardiaceae</taxon>
        <taxon>Amycolatopsis</taxon>
    </lineage>
</organism>
<dbReference type="EMBL" id="CP016174">
    <property type="protein sequence ID" value="ANN16212.1"/>
    <property type="molecule type" value="Genomic_DNA"/>
</dbReference>
<name>A0A193BVG3_AMYOR</name>
<dbReference type="Proteomes" id="UP000093695">
    <property type="component" value="Chromosome"/>
</dbReference>
<gene>
    <name evidence="3" type="ORF">SD37_11550</name>
</gene>
<evidence type="ECO:0000313" key="4">
    <source>
        <dbReference type="Proteomes" id="UP000093695"/>
    </source>
</evidence>
<dbReference type="STRING" id="31958.SD37_11550"/>
<protein>
    <recommendedName>
        <fullName evidence="2">FtsK gamma domain-containing protein</fullName>
    </recommendedName>
</protein>
<dbReference type="InterPro" id="IPR036388">
    <property type="entry name" value="WH-like_DNA-bd_sf"/>
</dbReference>
<evidence type="ECO:0000259" key="2">
    <source>
        <dbReference type="SMART" id="SM00843"/>
    </source>
</evidence>